<sequence length="52" mass="6309">MVTNDSYRYALVRKQSDLQGEERNLLLRVINRDQLRHERVKLIHIFCIVISR</sequence>
<dbReference type="EMBL" id="JBBNAG010000005">
    <property type="protein sequence ID" value="KAK9133677.1"/>
    <property type="molecule type" value="Genomic_DNA"/>
</dbReference>
<dbReference type="AlphaFoldDB" id="A0AAP0JGZ8"/>
<evidence type="ECO:0000313" key="1">
    <source>
        <dbReference type="EMBL" id="KAK9133677.1"/>
    </source>
</evidence>
<dbReference type="Proteomes" id="UP001419268">
    <property type="component" value="Unassembled WGS sequence"/>
</dbReference>
<proteinExistence type="predicted"/>
<reference evidence="1 2" key="1">
    <citation type="submission" date="2024-01" db="EMBL/GenBank/DDBJ databases">
        <title>Genome assemblies of Stephania.</title>
        <authorList>
            <person name="Yang L."/>
        </authorList>
    </citation>
    <scope>NUCLEOTIDE SEQUENCE [LARGE SCALE GENOMIC DNA]</scope>
    <source>
        <strain evidence="1">JXDWG</strain>
        <tissue evidence="1">Leaf</tissue>
    </source>
</reference>
<evidence type="ECO:0000313" key="2">
    <source>
        <dbReference type="Proteomes" id="UP001419268"/>
    </source>
</evidence>
<accession>A0AAP0JGZ8</accession>
<name>A0AAP0JGZ8_9MAGN</name>
<keyword evidence="2" id="KW-1185">Reference proteome</keyword>
<organism evidence="1 2">
    <name type="scientific">Stephania cephalantha</name>
    <dbReference type="NCBI Taxonomy" id="152367"/>
    <lineage>
        <taxon>Eukaryota</taxon>
        <taxon>Viridiplantae</taxon>
        <taxon>Streptophyta</taxon>
        <taxon>Embryophyta</taxon>
        <taxon>Tracheophyta</taxon>
        <taxon>Spermatophyta</taxon>
        <taxon>Magnoliopsida</taxon>
        <taxon>Ranunculales</taxon>
        <taxon>Menispermaceae</taxon>
        <taxon>Menispermoideae</taxon>
        <taxon>Cissampelideae</taxon>
        <taxon>Stephania</taxon>
    </lineage>
</organism>
<comment type="caution">
    <text evidence="1">The sequence shown here is derived from an EMBL/GenBank/DDBJ whole genome shotgun (WGS) entry which is preliminary data.</text>
</comment>
<protein>
    <submittedName>
        <fullName evidence="1">Uncharacterized protein</fullName>
    </submittedName>
</protein>
<gene>
    <name evidence="1" type="ORF">Scep_013205</name>
</gene>